<reference evidence="2 3" key="1">
    <citation type="journal article" date="2017" name="Biotechnol. Biofuels">
        <title>Differential beta-glucosidase expression as a function of carbon source availability in Talaromyces amestolkiae: a genomic and proteomic approach.</title>
        <authorList>
            <person name="de Eugenio L.I."/>
            <person name="Mendez-Liter J.A."/>
            <person name="Nieto-Dominguez M."/>
            <person name="Alonso L."/>
            <person name="Gil-Munoz J."/>
            <person name="Barriuso J."/>
            <person name="Prieto A."/>
            <person name="Martinez M.J."/>
        </authorList>
    </citation>
    <scope>NUCLEOTIDE SEQUENCE [LARGE SCALE GENOMIC DNA]</scope>
    <source>
        <strain evidence="2 3">CIB</strain>
    </source>
</reference>
<gene>
    <name evidence="2" type="ORF">BHQ10_004283</name>
</gene>
<keyword evidence="3" id="KW-1185">Reference proteome</keyword>
<protein>
    <submittedName>
        <fullName evidence="2">Uncharacterized protein</fullName>
    </submittedName>
</protein>
<dbReference type="Proteomes" id="UP000249363">
    <property type="component" value="Unassembled WGS sequence"/>
</dbReference>
<name>A0A364KXQ6_TALAM</name>
<organism evidence="2 3">
    <name type="scientific">Talaromyces amestolkiae</name>
    <dbReference type="NCBI Taxonomy" id="1196081"/>
    <lineage>
        <taxon>Eukaryota</taxon>
        <taxon>Fungi</taxon>
        <taxon>Dikarya</taxon>
        <taxon>Ascomycota</taxon>
        <taxon>Pezizomycotina</taxon>
        <taxon>Eurotiomycetes</taxon>
        <taxon>Eurotiomycetidae</taxon>
        <taxon>Eurotiales</taxon>
        <taxon>Trichocomaceae</taxon>
        <taxon>Talaromyces</taxon>
        <taxon>Talaromyces sect. Talaromyces</taxon>
    </lineage>
</organism>
<proteinExistence type="predicted"/>
<dbReference type="OrthoDB" id="3029913at2759"/>
<dbReference type="GeneID" id="63793499"/>
<evidence type="ECO:0000256" key="1">
    <source>
        <dbReference type="SAM" id="MobiDB-lite"/>
    </source>
</evidence>
<dbReference type="AlphaFoldDB" id="A0A364KXQ6"/>
<dbReference type="EMBL" id="MIKG01000007">
    <property type="protein sequence ID" value="RAO68271.1"/>
    <property type="molecule type" value="Genomic_DNA"/>
</dbReference>
<dbReference type="STRING" id="1196081.A0A364KXQ6"/>
<evidence type="ECO:0000313" key="3">
    <source>
        <dbReference type="Proteomes" id="UP000249363"/>
    </source>
</evidence>
<comment type="caution">
    <text evidence="2">The sequence shown here is derived from an EMBL/GenBank/DDBJ whole genome shotgun (WGS) entry which is preliminary data.</text>
</comment>
<evidence type="ECO:0000313" key="2">
    <source>
        <dbReference type="EMBL" id="RAO68271.1"/>
    </source>
</evidence>
<sequence length="1105" mass="123587">MASSDAAETDVMELHSFFTPGLPATGKPYTLKVKQTVSGRSQTLTKESCMKFSVDAPRFTLPAEDIHSIYPVDGVAEQPRVLPHIILNDPQLPWERVGVKDQPEEKKKEYARPPWMALMVFTNEELQVAQLPGSTEKVQSSSTRAVISTVGRLAQADQAQNSFRCPNVENTRSTEDASSVSYILLSKERFQTLISHQDNDAALVNLDRFQYFSHVRIVSVEGSSHAAESTTPGNHPFSVVFSHRTGPVDVKEPQTVFVHLLSLDGISDNLKQVPLKATDQQIALVSLYSWTYRVAPADHTNYHEVMQKLNETKQSLRRPDSLIANFQPATDPSVAWLTERLRHGYTWIRHRTLSGEATMGLYRGPLTPRYVTPGRCEPTVSGRSLQILDPQAGVIDLSYSIAWELGRNLAIADKGFTAAMLRLRTDISAMAVNGGSQKSKNTFQELGRARDGTQGPSEQLYNGVYRWANMVVDRASETNKRDPPAGEAVLINALQTDVRKNLTQMAAQQLLSERSSDEKPCASTDWLLVLQWVKKKLALQDIPYVYLFPDPAVLPMEALRTFYVDENWTDALIDGAFSIANHSTLKNDPVKREIRLSINHYLSGAQEKASTTDLSWRPRWGLVMRSKVVEAFPNLRIARALSKEGGASQNPEKPATFVTLAADTLIYYQQDTPEVDDDAALVISQPFHHQRFSIGDELDDTMLSLSFKLFGQAEADKQKEGVINKANWTSNGGDAEFKCKHTTEGQKCKHPLLPLKLKSIYNWETRCLDVETFIDVCKKVNEAVMAETRDPNTKEDSSAYMGLQLNDELLMLRLAYPAREGNKDAQPGGQRRTLHGSSDDLMVAQPGDNADSKRGLLNAPQFIPEPSSINAELLPPAQGFNHELLGQAVVTTARNDPSYNNLLHLTTSQLTKVCYPRLLHSRRHFPAGGRITLDIIFSINAIPDVRQDIYLQSLTVYIPVGRVNTNLLQPLQTRPRMQMVGPGRYWILKAAQVTGKRHRLNLDGTWTAAGDSDHHDQKWLAITVSAAPKQNADGSRRERPLHLIRHPQLSFVLHEMELNSLPCERIPLLVEEHYFRATDDTPNVYDTAGTVRTVVGVTKQMCEWK</sequence>
<dbReference type="RefSeq" id="XP_040732787.1">
    <property type="nucleotide sequence ID" value="XM_040876632.1"/>
</dbReference>
<accession>A0A364KXQ6</accession>
<feature type="region of interest" description="Disordered" evidence="1">
    <location>
        <begin position="820"/>
        <end position="839"/>
    </location>
</feature>